<evidence type="ECO:0000313" key="3">
    <source>
        <dbReference type="Proteomes" id="UP000240904"/>
    </source>
</evidence>
<organism evidence="2 3">
    <name type="scientific">Photobacterium lipolyticum</name>
    <dbReference type="NCBI Taxonomy" id="266810"/>
    <lineage>
        <taxon>Bacteria</taxon>
        <taxon>Pseudomonadati</taxon>
        <taxon>Pseudomonadota</taxon>
        <taxon>Gammaproteobacteria</taxon>
        <taxon>Vibrionales</taxon>
        <taxon>Vibrionaceae</taxon>
        <taxon>Photobacterium</taxon>
    </lineage>
</organism>
<feature type="chain" id="PRO_5015684488" description="Lipoprotein" evidence="1">
    <location>
        <begin position="28"/>
        <end position="152"/>
    </location>
</feature>
<dbReference type="PROSITE" id="PS51257">
    <property type="entry name" value="PROKAR_LIPOPROTEIN"/>
    <property type="match status" value="1"/>
</dbReference>
<accession>A0A2T3MKQ4</accession>
<evidence type="ECO:0008006" key="4">
    <source>
        <dbReference type="Google" id="ProtNLM"/>
    </source>
</evidence>
<dbReference type="AlphaFoldDB" id="A0A2T3MKQ4"/>
<evidence type="ECO:0000256" key="1">
    <source>
        <dbReference type="SAM" id="SignalP"/>
    </source>
</evidence>
<gene>
    <name evidence="2" type="ORF">C9I89_22270</name>
</gene>
<reference evidence="2 3" key="1">
    <citation type="submission" date="2018-03" db="EMBL/GenBank/DDBJ databases">
        <title>Whole genome sequencing of Histamine producing bacteria.</title>
        <authorList>
            <person name="Butler K."/>
        </authorList>
    </citation>
    <scope>NUCLEOTIDE SEQUENCE [LARGE SCALE GENOMIC DNA]</scope>
    <source>
        <strain evidence="2 3">DSM 16190</strain>
    </source>
</reference>
<keyword evidence="3" id="KW-1185">Reference proteome</keyword>
<evidence type="ECO:0000313" key="2">
    <source>
        <dbReference type="EMBL" id="PSV96841.1"/>
    </source>
</evidence>
<protein>
    <recommendedName>
        <fullName evidence="4">Lipoprotein</fullName>
    </recommendedName>
</protein>
<feature type="signal peptide" evidence="1">
    <location>
        <begin position="1"/>
        <end position="27"/>
    </location>
</feature>
<comment type="caution">
    <text evidence="2">The sequence shown here is derived from an EMBL/GenBank/DDBJ whole genome shotgun (WGS) entry which is preliminary data.</text>
</comment>
<keyword evidence="1" id="KW-0732">Signal</keyword>
<name>A0A2T3MKQ4_9GAMM</name>
<proteinExistence type="predicted"/>
<dbReference type="EMBL" id="PYMC01000060">
    <property type="protein sequence ID" value="PSV96841.1"/>
    <property type="molecule type" value="Genomic_DNA"/>
</dbReference>
<dbReference type="Proteomes" id="UP000240904">
    <property type="component" value="Unassembled WGS sequence"/>
</dbReference>
<sequence length="152" mass="17400">MFIRSNMKVKCLIATLILMFVSGCVSTGNETISMNNERFSTSPVKVPKNFQVVKLKHEELPLVSNYVYRAALQAKNNGYKKFLLVQEFELDEGTKILDPTRLMSFMFNEQSDLDSFENMETRTKKYKVLGVFETSEFSEKRYVPIGSMPGVA</sequence>